<sequence>MLLSGAAALGMTQRQRIELLESVEDTLDFLTSSLTYLIHAEKPADTARCCLNRRVESLG</sequence>
<reference evidence="1 2" key="1">
    <citation type="submission" date="2018-11" db="EMBL/GenBank/DDBJ databases">
        <authorList>
            <person name="Jang G.I."/>
            <person name="Hwang C.Y."/>
        </authorList>
    </citation>
    <scope>NUCLEOTIDE SEQUENCE [LARGE SCALE GENOMIC DNA]</scope>
    <source>
        <strain evidence="1 2">SSM26</strain>
    </source>
</reference>
<accession>A0ABX9XEF7</accession>
<evidence type="ECO:0000313" key="2">
    <source>
        <dbReference type="Proteomes" id="UP000275199"/>
    </source>
</evidence>
<organism evidence="1 2">
    <name type="scientific">Pseudomonas neustonica</name>
    <dbReference type="NCBI Taxonomy" id="2487346"/>
    <lineage>
        <taxon>Bacteria</taxon>
        <taxon>Pseudomonadati</taxon>
        <taxon>Pseudomonadota</taxon>
        <taxon>Gammaproteobacteria</taxon>
        <taxon>Pseudomonadales</taxon>
        <taxon>Pseudomonadaceae</taxon>
        <taxon>Pseudomonas</taxon>
    </lineage>
</organism>
<evidence type="ECO:0000313" key="1">
    <source>
        <dbReference type="EMBL" id="ROZ80273.1"/>
    </source>
</evidence>
<dbReference type="EMBL" id="RKKU01000050">
    <property type="protein sequence ID" value="ROZ80273.1"/>
    <property type="molecule type" value="Genomic_DNA"/>
</dbReference>
<keyword evidence="2" id="KW-1185">Reference proteome</keyword>
<dbReference type="RefSeq" id="WP_123891468.1">
    <property type="nucleotide sequence ID" value="NZ_RKKU01000050.1"/>
</dbReference>
<proteinExistence type="predicted"/>
<name>A0ABX9XEF7_9PSED</name>
<gene>
    <name evidence="1" type="ORF">EF096_19960</name>
</gene>
<comment type="caution">
    <text evidence="1">The sequence shown here is derived from an EMBL/GenBank/DDBJ whole genome shotgun (WGS) entry which is preliminary data.</text>
</comment>
<protein>
    <submittedName>
        <fullName evidence="1">Uncharacterized protein</fullName>
    </submittedName>
</protein>
<dbReference type="Proteomes" id="UP000275199">
    <property type="component" value="Unassembled WGS sequence"/>
</dbReference>